<sequence>MAGHSVVFHVLGPVEIVHGGRSAPVDAAKQRILLAVLALRAGQRVETEELVGYLWEDEELPAQPRGAVQTYVRRLRHLLGPGILATVDGGYRLEVEPEDVDAHRFRRLVARAREQADPVVRAAGLRAALELWRGPALADVTATAPRRDFGDPLDRERLDALVLRVDAELAAGGHEELVPELWKATAEYPLREDFWRQLMLALYRSQRQAEALEAFHRATAVLREELGVAPSERLRGLHHAVLTNDPALAAPAPRPGWTPVCQLPPDIGDFVGRDRLAEALGDRLRRGRSVVLSGPPGVGKTALAVHVGHRLRPAFPDGQLHVNLHGYATEAALRPTDVLARFLRALGVAPSQIPAEQEQQAALLHATLRGRRVLLLLDNAASPDQVLPLLPTEPGCAALVTSRNELPGVGDSVPLAVLPHEDAIVLLSGILGDAEPAALDELATLCAHLPLALRIAAANLADLPGTDLAQQVRRIRTGDRLAALAIDGDRDAAVRAAFDRSYRALGPEQRRLFRLLGLVPGPDFTAASAAALAEEEPGHAAELLAGLAGANLVQRQEDGRFQLHDLLHLYAEFRCQSEESEGSRRSAFLRWTRHHLYGLDRATALLYPETARVSLPPVPPDARPPEFADLLEARLWLDAERPNLVAAVLRAADTGEDELAWLLADTLRGYLQHTRALNDWLTTASTGLAHAERRGHRYGQAVLHHGLGVLHWFLGQPGTALAHLEHARSGLAGDADRVRLANVVSNLGINHIERGQLTLGIACYREALEMLAELGDELRRVPSLGNLGIALRVQGLLADSREAYLEALGIARRIGLVNSEAVLYNNLGFVLWDMGELDEALACLDRGLASIRDLGGRYGDTNTVLGMAGVLLARGEVDQAEELARTGLAEAESAVDVKERSFAHWCLGDVLRARGELVAALAEHDRALTLARQAGLSLHEADALLGLAATHLAMGAVTLARTHAELARGIAAEVGYGVRLGQAHTALAGIELAAGNLTAARAHAETALASHLRTGHRPGEVRTRQVLADIAGAAEA</sequence>
<dbReference type="Pfam" id="PF03704">
    <property type="entry name" value="BTAD"/>
    <property type="match status" value="1"/>
</dbReference>
<dbReference type="Gene3D" id="3.40.50.300">
    <property type="entry name" value="P-loop containing nucleotide triphosphate hydrolases"/>
    <property type="match status" value="1"/>
</dbReference>
<name>A0ABS5ALC6_9PSEU</name>
<keyword evidence="8" id="KW-1185">Reference proteome</keyword>
<dbReference type="PRINTS" id="PR00364">
    <property type="entry name" value="DISEASERSIST"/>
</dbReference>
<dbReference type="SMART" id="SM00382">
    <property type="entry name" value="AAA"/>
    <property type="match status" value="1"/>
</dbReference>
<dbReference type="InterPro" id="IPR027417">
    <property type="entry name" value="P-loop_NTPase"/>
</dbReference>
<evidence type="ECO:0000313" key="7">
    <source>
        <dbReference type="EMBL" id="MBP2477361.1"/>
    </source>
</evidence>
<evidence type="ECO:0000313" key="8">
    <source>
        <dbReference type="Proteomes" id="UP001519363"/>
    </source>
</evidence>
<evidence type="ECO:0000256" key="2">
    <source>
        <dbReference type="ARBA" id="ARBA00023015"/>
    </source>
</evidence>
<evidence type="ECO:0000256" key="1">
    <source>
        <dbReference type="ARBA" id="ARBA00005820"/>
    </source>
</evidence>
<dbReference type="Pfam" id="PF00486">
    <property type="entry name" value="Trans_reg_C"/>
    <property type="match status" value="1"/>
</dbReference>
<dbReference type="SMART" id="SM00028">
    <property type="entry name" value="TPR"/>
    <property type="match status" value="7"/>
</dbReference>
<dbReference type="SUPFAM" id="SSF46894">
    <property type="entry name" value="C-terminal effector domain of the bipartite response regulators"/>
    <property type="match status" value="1"/>
</dbReference>
<dbReference type="InterPro" id="IPR011990">
    <property type="entry name" value="TPR-like_helical_dom_sf"/>
</dbReference>
<dbReference type="InterPro" id="IPR016032">
    <property type="entry name" value="Sig_transdc_resp-reg_C-effctor"/>
</dbReference>
<dbReference type="InterPro" id="IPR036388">
    <property type="entry name" value="WH-like_DNA-bd_sf"/>
</dbReference>
<dbReference type="InterPro" id="IPR019734">
    <property type="entry name" value="TPR_rpt"/>
</dbReference>
<dbReference type="PANTHER" id="PTHR35807">
    <property type="entry name" value="TRANSCRIPTIONAL REGULATOR REDD-RELATED"/>
    <property type="match status" value="1"/>
</dbReference>
<dbReference type="InterPro" id="IPR049945">
    <property type="entry name" value="AAA_22"/>
</dbReference>
<dbReference type="Gene3D" id="1.25.40.10">
    <property type="entry name" value="Tetratricopeptide repeat domain"/>
    <property type="match status" value="3"/>
</dbReference>
<dbReference type="Gene3D" id="1.10.10.10">
    <property type="entry name" value="Winged helix-like DNA-binding domain superfamily/Winged helix DNA-binding domain"/>
    <property type="match status" value="2"/>
</dbReference>
<comment type="similarity">
    <text evidence="1">Belongs to the AfsR/DnrI/RedD regulatory family.</text>
</comment>
<dbReference type="EMBL" id="JAGIOO010000001">
    <property type="protein sequence ID" value="MBP2477361.1"/>
    <property type="molecule type" value="Genomic_DNA"/>
</dbReference>
<proteinExistence type="inferred from homology"/>
<keyword evidence="3 5" id="KW-0238">DNA-binding</keyword>
<accession>A0ABS5ALC6</accession>
<protein>
    <submittedName>
        <fullName evidence="7">DNA-binding SARP family transcriptional activator</fullName>
    </submittedName>
</protein>
<keyword evidence="4" id="KW-0804">Transcription</keyword>
<dbReference type="Pfam" id="PF13401">
    <property type="entry name" value="AAA_22"/>
    <property type="match status" value="1"/>
</dbReference>
<dbReference type="InterPro" id="IPR001867">
    <property type="entry name" value="OmpR/PhoB-type_DNA-bd"/>
</dbReference>
<dbReference type="RefSeq" id="WP_209707406.1">
    <property type="nucleotide sequence ID" value="NZ_JAGIOO010000001.1"/>
</dbReference>
<dbReference type="PROSITE" id="PS51755">
    <property type="entry name" value="OMPR_PHOB"/>
    <property type="match status" value="1"/>
</dbReference>
<dbReference type="SUPFAM" id="SSF52540">
    <property type="entry name" value="P-loop containing nucleoside triphosphate hydrolases"/>
    <property type="match status" value="1"/>
</dbReference>
<feature type="domain" description="OmpR/PhoB-type" evidence="6">
    <location>
        <begin position="1"/>
        <end position="95"/>
    </location>
</feature>
<dbReference type="Pfam" id="PF17874">
    <property type="entry name" value="TPR_MalT"/>
    <property type="match status" value="1"/>
</dbReference>
<comment type="caution">
    <text evidence="7">The sequence shown here is derived from an EMBL/GenBank/DDBJ whole genome shotgun (WGS) entry which is preliminary data.</text>
</comment>
<dbReference type="InterPro" id="IPR005158">
    <property type="entry name" value="BTAD"/>
</dbReference>
<dbReference type="CDD" id="cd15831">
    <property type="entry name" value="BTAD"/>
    <property type="match status" value="1"/>
</dbReference>
<feature type="DNA-binding region" description="OmpR/PhoB-type" evidence="5">
    <location>
        <begin position="1"/>
        <end position="95"/>
    </location>
</feature>
<dbReference type="SMART" id="SM01043">
    <property type="entry name" value="BTAD"/>
    <property type="match status" value="1"/>
</dbReference>
<evidence type="ECO:0000259" key="6">
    <source>
        <dbReference type="PROSITE" id="PS51755"/>
    </source>
</evidence>
<dbReference type="PANTHER" id="PTHR35807:SF1">
    <property type="entry name" value="TRANSCRIPTIONAL REGULATOR REDD"/>
    <property type="match status" value="1"/>
</dbReference>
<evidence type="ECO:0000256" key="4">
    <source>
        <dbReference type="ARBA" id="ARBA00023163"/>
    </source>
</evidence>
<dbReference type="GO" id="GO:0003677">
    <property type="term" value="F:DNA binding"/>
    <property type="evidence" value="ECO:0007669"/>
    <property type="project" value="UniProtKB-KW"/>
</dbReference>
<dbReference type="InterPro" id="IPR051677">
    <property type="entry name" value="AfsR-DnrI-RedD_regulator"/>
</dbReference>
<evidence type="ECO:0000256" key="5">
    <source>
        <dbReference type="PROSITE-ProRule" id="PRU01091"/>
    </source>
</evidence>
<dbReference type="Proteomes" id="UP001519363">
    <property type="component" value="Unassembled WGS sequence"/>
</dbReference>
<evidence type="ECO:0000256" key="3">
    <source>
        <dbReference type="ARBA" id="ARBA00023125"/>
    </source>
</evidence>
<dbReference type="SMART" id="SM00862">
    <property type="entry name" value="Trans_reg_C"/>
    <property type="match status" value="1"/>
</dbReference>
<reference evidence="7 8" key="1">
    <citation type="submission" date="2021-03" db="EMBL/GenBank/DDBJ databases">
        <title>Sequencing the genomes of 1000 actinobacteria strains.</title>
        <authorList>
            <person name="Klenk H.-P."/>
        </authorList>
    </citation>
    <scope>NUCLEOTIDE SEQUENCE [LARGE SCALE GENOMIC DNA]</scope>
    <source>
        <strain evidence="7 8">DSM 44580</strain>
    </source>
</reference>
<keyword evidence="2" id="KW-0805">Transcription regulation</keyword>
<gene>
    <name evidence="7" type="ORF">JOF53_006233</name>
</gene>
<dbReference type="InterPro" id="IPR003593">
    <property type="entry name" value="AAA+_ATPase"/>
</dbReference>
<organism evidence="7 8">
    <name type="scientific">Crossiella equi</name>
    <dbReference type="NCBI Taxonomy" id="130796"/>
    <lineage>
        <taxon>Bacteria</taxon>
        <taxon>Bacillati</taxon>
        <taxon>Actinomycetota</taxon>
        <taxon>Actinomycetes</taxon>
        <taxon>Pseudonocardiales</taxon>
        <taxon>Pseudonocardiaceae</taxon>
        <taxon>Crossiella</taxon>
    </lineage>
</organism>
<dbReference type="SUPFAM" id="SSF48452">
    <property type="entry name" value="TPR-like"/>
    <property type="match status" value="3"/>
</dbReference>
<dbReference type="InterPro" id="IPR041617">
    <property type="entry name" value="TPR_MalT"/>
</dbReference>